<dbReference type="eggNOG" id="ENOG502R78A">
    <property type="taxonomic scope" value="Eukaryota"/>
</dbReference>
<dbReference type="InParanoid" id="A0A1S3C7R3"/>
<dbReference type="PANTHER" id="PTHR34685:SF3">
    <property type="entry name" value="RED CHLOROPHYLL CATABOLITE REDUCTASE"/>
    <property type="match status" value="1"/>
</dbReference>
<proteinExistence type="predicted"/>
<dbReference type="GeneID" id="103497432"/>
<dbReference type="GO" id="GO:0051743">
    <property type="term" value="F:red chlorophyll catabolite reductase activity"/>
    <property type="evidence" value="ECO:0007669"/>
    <property type="project" value="InterPro"/>
</dbReference>
<dbReference type="AlphaFoldDB" id="A0A1S3C7R3"/>
<reference evidence="2" key="1">
    <citation type="submission" date="2025-08" db="UniProtKB">
        <authorList>
            <consortium name="RefSeq"/>
        </authorList>
    </citation>
    <scope>IDENTIFICATION</scope>
    <source>
        <tissue evidence="2">Stem</tissue>
    </source>
</reference>
<accession>A0A1S3C7R3</accession>
<keyword evidence="1" id="KW-1185">Reference proteome</keyword>
<dbReference type="RefSeq" id="XP_008457850.2">
    <property type="nucleotide sequence ID" value="XM_008459628.3"/>
</dbReference>
<dbReference type="InterPro" id="IPR009439">
    <property type="entry name" value="RCC_reductase"/>
</dbReference>
<dbReference type="KEGG" id="cmo:103497432"/>
<name>A0A1S3C7R3_CUCME</name>
<dbReference type="PANTHER" id="PTHR34685">
    <property type="entry name" value="RED CHLOROPHYLL CATABOLITE REDUCTASE, CHLOROPLASTIC"/>
    <property type="match status" value="1"/>
</dbReference>
<dbReference type="Gene3D" id="3.40.1500.20">
    <property type="match status" value="1"/>
</dbReference>
<evidence type="ECO:0000313" key="1">
    <source>
        <dbReference type="Proteomes" id="UP001652600"/>
    </source>
</evidence>
<dbReference type="GO" id="GO:0015996">
    <property type="term" value="P:chlorophyll catabolic process"/>
    <property type="evidence" value="ECO:0007669"/>
    <property type="project" value="TreeGrafter"/>
</dbReference>
<dbReference type="Proteomes" id="UP001652600">
    <property type="component" value="Chromosome 11"/>
</dbReference>
<organism evidence="1 2">
    <name type="scientific">Cucumis melo</name>
    <name type="common">Muskmelon</name>
    <dbReference type="NCBI Taxonomy" id="3656"/>
    <lineage>
        <taxon>Eukaryota</taxon>
        <taxon>Viridiplantae</taxon>
        <taxon>Streptophyta</taxon>
        <taxon>Embryophyta</taxon>
        <taxon>Tracheophyta</taxon>
        <taxon>Spermatophyta</taxon>
        <taxon>Magnoliopsida</taxon>
        <taxon>eudicotyledons</taxon>
        <taxon>Gunneridae</taxon>
        <taxon>Pentapetalae</taxon>
        <taxon>rosids</taxon>
        <taxon>fabids</taxon>
        <taxon>Cucurbitales</taxon>
        <taxon>Cucurbitaceae</taxon>
        <taxon>Benincaseae</taxon>
        <taxon>Cucumis</taxon>
    </lineage>
</organism>
<dbReference type="Pfam" id="PF06405">
    <property type="entry name" value="RCC_reductase"/>
    <property type="match status" value="1"/>
</dbReference>
<dbReference type="Gramene" id="MELO3C020913.2.1">
    <property type="protein sequence ID" value="MELO3C020913.2.1"/>
    <property type="gene ID" value="MELO3C020913.2"/>
</dbReference>
<gene>
    <name evidence="2" type="primary">LOC103497432</name>
</gene>
<sequence>MGLLAANLISSACCFVPLPPPSPLRFQAKRSSQRVLKAALTSSEKMDSGGQAAPVSKLMEFPHLTAAHTDLMLYLIQTVENGLGDHLLPSTVPTDVEYYENKNGTSQGTLLIRHGIPSSPIDFMIASWLHLKQPQGGAFNITNIAGYMKPSNDIPHFQFELVQCSPTFLIFFLDLLPRTDIILHPDYLTTYYEETGLEKLRQRLAALPEVSPYFSSSLYFRKVVSSTGILVGVKCEESESKRVEEIVREEIGPISKEVMRIWMELCLNGGRELEEDERSLMEKRDLMIKRKAIEMDLSKSMPLQFGEEVANRVLQVIRSAFKTA</sequence>
<evidence type="ECO:0000313" key="2">
    <source>
        <dbReference type="RefSeq" id="XP_008457850.2"/>
    </source>
</evidence>
<dbReference type="GO" id="GO:0009507">
    <property type="term" value="C:chloroplast"/>
    <property type="evidence" value="ECO:0007669"/>
    <property type="project" value="TreeGrafter"/>
</dbReference>
<protein>
    <submittedName>
        <fullName evidence="2">Red chlorophyll catabolite reductase-like</fullName>
    </submittedName>
</protein>